<dbReference type="Gene3D" id="1.10.10.10">
    <property type="entry name" value="Winged helix-like DNA-binding domain superfamily/Winged helix DNA-binding domain"/>
    <property type="match status" value="1"/>
</dbReference>
<keyword evidence="8" id="KW-1185">Reference proteome</keyword>
<evidence type="ECO:0000256" key="1">
    <source>
        <dbReference type="ARBA" id="ARBA00009437"/>
    </source>
</evidence>
<comment type="similarity">
    <text evidence="1">Belongs to the LysR transcriptional regulatory family.</text>
</comment>
<evidence type="ECO:0000313" key="7">
    <source>
        <dbReference type="EMBL" id="KZE51080.1"/>
    </source>
</evidence>
<dbReference type="SUPFAM" id="SSF53850">
    <property type="entry name" value="Periplasmic binding protein-like II"/>
    <property type="match status" value="1"/>
</dbReference>
<protein>
    <submittedName>
        <fullName evidence="6">LysR family transcriptional regulator</fullName>
    </submittedName>
</protein>
<dbReference type="FunFam" id="1.10.10.10:FF:000001">
    <property type="entry name" value="LysR family transcriptional regulator"/>
    <property type="match status" value="1"/>
</dbReference>
<dbReference type="Pfam" id="PF00126">
    <property type="entry name" value="HTH_1"/>
    <property type="match status" value="1"/>
</dbReference>
<dbReference type="EMBL" id="LQQY01000009">
    <property type="protein sequence ID" value="KZE51080.1"/>
    <property type="molecule type" value="Genomic_DNA"/>
</dbReference>
<evidence type="ECO:0000256" key="4">
    <source>
        <dbReference type="ARBA" id="ARBA00023163"/>
    </source>
</evidence>
<dbReference type="EMBL" id="LGUE01000004">
    <property type="protein sequence ID" value="KON84967.1"/>
    <property type="molecule type" value="Genomic_DNA"/>
</dbReference>
<keyword evidence="4" id="KW-0804">Transcription</keyword>
<dbReference type="STRING" id="189381.GCA_900166615_01256"/>
<reference evidence="7" key="4">
    <citation type="submission" date="2016-01" db="EMBL/GenBank/DDBJ databases">
        <authorList>
            <person name="McClelland M."/>
            <person name="Jain A."/>
            <person name="Saraogi P."/>
            <person name="Mendelson R."/>
            <person name="Westerman R."/>
            <person name="SanMiguel P."/>
            <person name="Csonka L."/>
        </authorList>
    </citation>
    <scope>NUCLEOTIDE SEQUENCE</scope>
    <source>
        <strain evidence="7">M19</strain>
    </source>
</reference>
<dbReference type="PRINTS" id="PR00039">
    <property type="entry name" value="HTHLYSR"/>
</dbReference>
<comment type="caution">
    <text evidence="6">The sequence shown here is derived from an EMBL/GenBank/DDBJ whole genome shotgun (WGS) entry which is preliminary data.</text>
</comment>
<evidence type="ECO:0000256" key="3">
    <source>
        <dbReference type="ARBA" id="ARBA00023125"/>
    </source>
</evidence>
<dbReference type="CDD" id="cd05466">
    <property type="entry name" value="PBP2_LTTR_substrate"/>
    <property type="match status" value="1"/>
</dbReference>
<evidence type="ECO:0000313" key="9">
    <source>
        <dbReference type="Proteomes" id="UP000076510"/>
    </source>
</evidence>
<dbReference type="GO" id="GO:0003700">
    <property type="term" value="F:DNA-binding transcription factor activity"/>
    <property type="evidence" value="ECO:0007669"/>
    <property type="project" value="InterPro"/>
</dbReference>
<keyword evidence="2" id="KW-0805">Transcription regulation</keyword>
<evidence type="ECO:0000313" key="8">
    <source>
        <dbReference type="Proteomes" id="UP000037405"/>
    </source>
</evidence>
<evidence type="ECO:0000256" key="2">
    <source>
        <dbReference type="ARBA" id="ARBA00023015"/>
    </source>
</evidence>
<dbReference type="InterPro" id="IPR005119">
    <property type="entry name" value="LysR_subst-bd"/>
</dbReference>
<dbReference type="GO" id="GO:0000976">
    <property type="term" value="F:transcription cis-regulatory region binding"/>
    <property type="evidence" value="ECO:0007669"/>
    <property type="project" value="TreeGrafter"/>
</dbReference>
<proteinExistence type="inferred from homology"/>
<dbReference type="SUPFAM" id="SSF46785">
    <property type="entry name" value="Winged helix' DNA-binding domain"/>
    <property type="match status" value="1"/>
</dbReference>
<reference evidence="8" key="1">
    <citation type="submission" date="2015-07" db="EMBL/GenBank/DDBJ databases">
        <title>Fjat-14235 jcm11544.</title>
        <authorList>
            <person name="Liu B."/>
            <person name="Wang J."/>
            <person name="Zhu Y."/>
            <person name="Liu G."/>
            <person name="Chen Q."/>
            <person name="Chen Z."/>
            <person name="Lan J."/>
            <person name="Che J."/>
            <person name="Ge C."/>
            <person name="Shi H."/>
            <person name="Pan Z."/>
            <person name="Liu X."/>
        </authorList>
    </citation>
    <scope>NUCLEOTIDE SEQUENCE [LARGE SCALE GENOMIC DNA]</scope>
    <source>
        <strain evidence="8">JCM 11544</strain>
    </source>
</reference>
<dbReference type="Pfam" id="PF03466">
    <property type="entry name" value="LysR_substrate"/>
    <property type="match status" value="1"/>
</dbReference>
<evidence type="ECO:0000313" key="6">
    <source>
        <dbReference type="EMBL" id="KON84967.1"/>
    </source>
</evidence>
<feature type="domain" description="HTH lysR-type" evidence="5">
    <location>
        <begin position="1"/>
        <end position="58"/>
    </location>
</feature>
<dbReference type="Gene3D" id="3.40.190.290">
    <property type="match status" value="1"/>
</dbReference>
<dbReference type="InterPro" id="IPR000847">
    <property type="entry name" value="LysR_HTH_N"/>
</dbReference>
<dbReference type="RefSeq" id="WP_053428569.1">
    <property type="nucleotide sequence ID" value="NZ_CP047095.1"/>
</dbReference>
<dbReference type="PATRIC" id="fig|189381.12.peg.2702"/>
<dbReference type="PANTHER" id="PTHR30126">
    <property type="entry name" value="HTH-TYPE TRANSCRIPTIONAL REGULATOR"/>
    <property type="match status" value="1"/>
</dbReference>
<reference evidence="6" key="2">
    <citation type="submission" date="2015-07" db="EMBL/GenBank/DDBJ databases">
        <title>MeaNS - Measles Nucleotide Surveillance Program.</title>
        <authorList>
            <person name="Tran T."/>
            <person name="Druce J."/>
        </authorList>
    </citation>
    <scope>NUCLEOTIDE SEQUENCE</scope>
    <source>
        <strain evidence="6">JCM 11544</strain>
    </source>
</reference>
<sequence length="289" mass="33107">MELRHLLTFKTIVEKGGFKKAADELGYAQSSVTNHIKDLEDELHQPLFDRLGKKVVLTTFGKEFFPYATKIIDLYTEVKEKATHHDEPSGNLRIGAFDHLTSYRLPQILVEYKRKYPNVNLSISSIDFHNLHSELQNGTIDLALILETKDWTPKELTVESIKHEPMVLISPPTEQDTDPTRTVLYTEKTCAYKSLFDRYIDQQSLEIQGSVEFGNIEAIKRCVMSGLGSSMLPYFTVKNEIDQHAFKGDIIEDPAYQITTFVAYHKDKWISPAIASMISLIEDHAEHWD</sequence>
<dbReference type="Proteomes" id="UP000037405">
    <property type="component" value="Unassembled WGS sequence"/>
</dbReference>
<dbReference type="Proteomes" id="UP000076510">
    <property type="component" value="Unassembled WGS sequence"/>
</dbReference>
<dbReference type="OrthoDB" id="9803735at2"/>
<name>A0A0M0G624_9BACI</name>
<keyword evidence="3" id="KW-0238">DNA-binding</keyword>
<reference evidence="9" key="3">
    <citation type="submission" date="2016-01" db="EMBL/GenBank/DDBJ databases">
        <title>Whole genome sequencing of Bhargavaea cecembensis T14.</title>
        <authorList>
            <person name="Hong K.W."/>
        </authorList>
    </citation>
    <scope>NUCLEOTIDE SEQUENCE [LARGE SCALE GENOMIC DNA]</scope>
    <source>
        <strain evidence="9">M19</strain>
    </source>
</reference>
<accession>A0A0M0G624</accession>
<dbReference type="AlphaFoldDB" id="A0A0M0G624"/>
<dbReference type="PROSITE" id="PS50931">
    <property type="entry name" value="HTH_LYSR"/>
    <property type="match status" value="1"/>
</dbReference>
<dbReference type="InterPro" id="IPR036388">
    <property type="entry name" value="WH-like_DNA-bd_sf"/>
</dbReference>
<organism evidence="6 8">
    <name type="scientific">Rossellomorea marisflavi</name>
    <dbReference type="NCBI Taxonomy" id="189381"/>
    <lineage>
        <taxon>Bacteria</taxon>
        <taxon>Bacillati</taxon>
        <taxon>Bacillota</taxon>
        <taxon>Bacilli</taxon>
        <taxon>Bacillales</taxon>
        <taxon>Bacillaceae</taxon>
        <taxon>Rossellomorea</taxon>
    </lineage>
</organism>
<evidence type="ECO:0000259" key="5">
    <source>
        <dbReference type="PROSITE" id="PS50931"/>
    </source>
</evidence>
<gene>
    <name evidence="6" type="ORF">AF331_13275</name>
    <name evidence="7" type="ORF">AV649_17090</name>
</gene>
<dbReference type="PANTHER" id="PTHR30126:SF100">
    <property type="entry name" value="LYSR-FAMILY TRANSCRIPTIONAL REGULATOR"/>
    <property type="match status" value="1"/>
</dbReference>
<dbReference type="InterPro" id="IPR036390">
    <property type="entry name" value="WH_DNA-bd_sf"/>
</dbReference>